<dbReference type="SUPFAM" id="SSF160104">
    <property type="entry name" value="Acetoacetate decarboxylase-like"/>
    <property type="match status" value="1"/>
</dbReference>
<organism evidence="1 2">
    <name type="scientific">Micromonospora qiuiae</name>
    <dbReference type="NCBI Taxonomy" id="502268"/>
    <lineage>
        <taxon>Bacteria</taxon>
        <taxon>Bacillati</taxon>
        <taxon>Actinomycetota</taxon>
        <taxon>Actinomycetes</taxon>
        <taxon>Micromonosporales</taxon>
        <taxon>Micromonosporaceae</taxon>
        <taxon>Micromonospora</taxon>
    </lineage>
</organism>
<dbReference type="Pfam" id="PF09844">
    <property type="entry name" value="DUF2071"/>
    <property type="match status" value="1"/>
</dbReference>
<proteinExistence type="predicted"/>
<keyword evidence="2" id="KW-1185">Reference proteome</keyword>
<dbReference type="PANTHER" id="PTHR39186">
    <property type="entry name" value="DUF2071 FAMILY PROTEIN"/>
    <property type="match status" value="1"/>
</dbReference>
<dbReference type="EMBL" id="BOPC01000032">
    <property type="protein sequence ID" value="GIJ27400.1"/>
    <property type="molecule type" value="Genomic_DNA"/>
</dbReference>
<protein>
    <recommendedName>
        <fullName evidence="3">DUF2071 domain-containing protein</fullName>
    </recommendedName>
</protein>
<dbReference type="Gene3D" id="2.40.400.10">
    <property type="entry name" value="Acetoacetate decarboxylase-like"/>
    <property type="match status" value="1"/>
</dbReference>
<dbReference type="PANTHER" id="PTHR39186:SF1">
    <property type="entry name" value="DUF2071 DOMAIN-CONTAINING PROTEIN"/>
    <property type="match status" value="1"/>
</dbReference>
<evidence type="ECO:0000313" key="1">
    <source>
        <dbReference type="EMBL" id="GIJ27400.1"/>
    </source>
</evidence>
<evidence type="ECO:0000313" key="2">
    <source>
        <dbReference type="Proteomes" id="UP000653076"/>
    </source>
</evidence>
<name>A0ABQ4JB48_9ACTN</name>
<gene>
    <name evidence="1" type="ORF">Vqi01_25620</name>
</gene>
<sequence>MTTPPPPPRVSRPVMYQEWRRLTFLHWRYRPETVQALLPPGLEAETWDGSAWVGLVPFLMRDVRPPLVPAAPWLSQFPETNVRTYVRDQRGRSGIWFFSLDAARLPAVLAARATYGLPYFWSRMRVHANGDRLSYRSRRRWPGPRGARCDTEVRIGAALSGVEVDPLAHFLTARYRLFSVFAGQLVAAEAEHPPWLLHHAEPLRLDENLLAAGGLPPPRGDVLAHASAGVRVRVGRWRR</sequence>
<comment type="caution">
    <text evidence="1">The sequence shown here is derived from an EMBL/GenBank/DDBJ whole genome shotgun (WGS) entry which is preliminary data.</text>
</comment>
<dbReference type="RefSeq" id="WP_204034970.1">
    <property type="nucleotide sequence ID" value="NZ_BOPC01000032.1"/>
</dbReference>
<accession>A0ABQ4JB48</accession>
<evidence type="ECO:0008006" key="3">
    <source>
        <dbReference type="Google" id="ProtNLM"/>
    </source>
</evidence>
<dbReference type="InterPro" id="IPR018644">
    <property type="entry name" value="DUF2071"/>
</dbReference>
<dbReference type="InterPro" id="IPR023375">
    <property type="entry name" value="ADC_dom_sf"/>
</dbReference>
<reference evidence="1 2" key="1">
    <citation type="submission" date="2021-01" db="EMBL/GenBank/DDBJ databases">
        <title>Whole genome shotgun sequence of Verrucosispora qiuiae NBRC 106684.</title>
        <authorList>
            <person name="Komaki H."/>
            <person name="Tamura T."/>
        </authorList>
    </citation>
    <scope>NUCLEOTIDE SEQUENCE [LARGE SCALE GENOMIC DNA]</scope>
    <source>
        <strain evidence="1 2">NBRC 106684</strain>
    </source>
</reference>
<dbReference type="Proteomes" id="UP000653076">
    <property type="component" value="Unassembled WGS sequence"/>
</dbReference>